<protein>
    <submittedName>
        <fullName evidence="1">Uncharacterized protein</fullName>
    </submittedName>
</protein>
<sequence>MPKRVKEETLTIRDTQDIQKIKPEHVEGKGKEIARKCRQIIFLCCKERIGLFSLAETSHFRN</sequence>
<evidence type="ECO:0000313" key="2">
    <source>
        <dbReference type="Proteomes" id="UP001497535"/>
    </source>
</evidence>
<dbReference type="Proteomes" id="UP001497535">
    <property type="component" value="Unassembled WGS sequence"/>
</dbReference>
<accession>A0ACB0YEB0</accession>
<reference evidence="1" key="1">
    <citation type="submission" date="2023-11" db="EMBL/GenBank/DDBJ databases">
        <authorList>
            <person name="Poullet M."/>
        </authorList>
    </citation>
    <scope>NUCLEOTIDE SEQUENCE</scope>
    <source>
        <strain evidence="1">E1834</strain>
    </source>
</reference>
<proteinExistence type="predicted"/>
<comment type="caution">
    <text evidence="1">The sequence shown here is derived from an EMBL/GenBank/DDBJ whole genome shotgun (WGS) entry which is preliminary data.</text>
</comment>
<gene>
    <name evidence="1" type="ORF">MENTE1834_LOCUS11092</name>
</gene>
<dbReference type="EMBL" id="CAVMJV010000010">
    <property type="protein sequence ID" value="CAK5043200.1"/>
    <property type="molecule type" value="Genomic_DNA"/>
</dbReference>
<organism evidence="1 2">
    <name type="scientific">Meloidogyne enterolobii</name>
    <name type="common">Root-knot nematode worm</name>
    <name type="synonym">Meloidogyne mayaguensis</name>
    <dbReference type="NCBI Taxonomy" id="390850"/>
    <lineage>
        <taxon>Eukaryota</taxon>
        <taxon>Metazoa</taxon>
        <taxon>Ecdysozoa</taxon>
        <taxon>Nematoda</taxon>
        <taxon>Chromadorea</taxon>
        <taxon>Rhabditida</taxon>
        <taxon>Tylenchina</taxon>
        <taxon>Tylenchomorpha</taxon>
        <taxon>Tylenchoidea</taxon>
        <taxon>Meloidogynidae</taxon>
        <taxon>Meloidogyninae</taxon>
        <taxon>Meloidogyne</taxon>
    </lineage>
</organism>
<keyword evidence="2" id="KW-1185">Reference proteome</keyword>
<name>A0ACB0YEB0_MELEN</name>
<evidence type="ECO:0000313" key="1">
    <source>
        <dbReference type="EMBL" id="CAK5043200.1"/>
    </source>
</evidence>